<evidence type="ECO:0000259" key="1">
    <source>
        <dbReference type="Pfam" id="PF17989"/>
    </source>
</evidence>
<comment type="caution">
    <text evidence="2">The sequence shown here is derived from an EMBL/GenBank/DDBJ whole genome shotgun (WGS) entry which is preliminary data.</text>
</comment>
<dbReference type="AlphaFoldDB" id="X1CWS8"/>
<dbReference type="InterPro" id="IPR043129">
    <property type="entry name" value="ATPase_NBD"/>
</dbReference>
<dbReference type="EMBL" id="BART01026739">
    <property type="protein sequence ID" value="GAH00500.1"/>
    <property type="molecule type" value="Genomic_DNA"/>
</dbReference>
<name>X1CWS8_9ZZZZ</name>
<evidence type="ECO:0000313" key="2">
    <source>
        <dbReference type="EMBL" id="GAH00500.1"/>
    </source>
</evidence>
<dbReference type="SUPFAM" id="SSF53067">
    <property type="entry name" value="Actin-like ATPase domain"/>
    <property type="match status" value="1"/>
</dbReference>
<dbReference type="Pfam" id="PF17989">
    <property type="entry name" value="ALP_N"/>
    <property type="match status" value="1"/>
</dbReference>
<feature type="non-terminal residue" evidence="2">
    <location>
        <position position="266"/>
    </location>
</feature>
<organism evidence="2">
    <name type="scientific">marine sediment metagenome</name>
    <dbReference type="NCBI Taxonomy" id="412755"/>
    <lineage>
        <taxon>unclassified sequences</taxon>
        <taxon>metagenomes</taxon>
        <taxon>ecological metagenomes</taxon>
    </lineage>
</organism>
<reference evidence="2" key="1">
    <citation type="journal article" date="2014" name="Front. Microbiol.">
        <title>High frequency of phylogenetically diverse reductive dehalogenase-homologous genes in deep subseafloor sedimentary metagenomes.</title>
        <authorList>
            <person name="Kawai M."/>
            <person name="Futagami T."/>
            <person name="Toyoda A."/>
            <person name="Takaki Y."/>
            <person name="Nishi S."/>
            <person name="Hori S."/>
            <person name="Arai W."/>
            <person name="Tsubouchi T."/>
            <person name="Morono Y."/>
            <person name="Uchiyama I."/>
            <person name="Ito T."/>
            <person name="Fujiyama A."/>
            <person name="Inagaki F."/>
            <person name="Takami H."/>
        </authorList>
    </citation>
    <scope>NUCLEOTIDE SEQUENCE</scope>
    <source>
        <strain evidence="2">Expedition CK06-06</strain>
    </source>
</reference>
<dbReference type="Gene3D" id="3.30.420.40">
    <property type="match status" value="1"/>
</dbReference>
<dbReference type="CDD" id="cd10227">
    <property type="entry name" value="ASKHA_NBD_ParM-like"/>
    <property type="match status" value="1"/>
</dbReference>
<accession>X1CWS8</accession>
<sequence>MTTEYTVAVDGGNGLVNARALWPNGKIKSTQLSAISARVTGHTLGIGSQELSFSWWELPDGKYVFGDDVSLVGDRVNSHQSLYRYGDKSHRDLTAVALATMGIKGGDIDLTVFCPPGIFKQERKRITAAFQNAPVKIRRKKERKWREWEYKSVLVLPEGIAALACFALDEQGYPIENPPALRGPVLALDLGMLTADSFLCQDGKFSAENIHNATSTDGGIKRHVLEPILDDLRSESKEFRYFNWADVDMVLRRWLKRRSTCFSTDR</sequence>
<gene>
    <name evidence="2" type="ORF">S01H4_47590</name>
</gene>
<proteinExistence type="predicted"/>
<dbReference type="InterPro" id="IPR040607">
    <property type="entry name" value="ALP_N"/>
</dbReference>
<feature type="domain" description="Actin-like protein N-terminal" evidence="1">
    <location>
        <begin position="9"/>
        <end position="160"/>
    </location>
</feature>
<protein>
    <recommendedName>
        <fullName evidence="1">Actin-like protein N-terminal domain-containing protein</fullName>
    </recommendedName>
</protein>